<dbReference type="PANTHER" id="PTHR33472">
    <property type="entry name" value="OS01G0106600 PROTEIN"/>
    <property type="match status" value="1"/>
</dbReference>
<feature type="compositionally biased region" description="Low complexity" evidence="1">
    <location>
        <begin position="197"/>
        <end position="206"/>
    </location>
</feature>
<feature type="compositionally biased region" description="Polar residues" evidence="1">
    <location>
        <begin position="333"/>
        <end position="347"/>
    </location>
</feature>
<feature type="compositionally biased region" description="Polar residues" evidence="1">
    <location>
        <begin position="162"/>
        <end position="196"/>
    </location>
</feature>
<feature type="compositionally biased region" description="Low complexity" evidence="1">
    <location>
        <begin position="121"/>
        <end position="130"/>
    </location>
</feature>
<feature type="compositionally biased region" description="Pro residues" evidence="1">
    <location>
        <begin position="74"/>
        <end position="85"/>
    </location>
</feature>
<accession>A0A6N2C8I7</accession>
<evidence type="ECO:0000256" key="1">
    <source>
        <dbReference type="SAM" id="MobiDB-lite"/>
    </source>
</evidence>
<feature type="compositionally biased region" description="Pro residues" evidence="1">
    <location>
        <begin position="21"/>
        <end position="37"/>
    </location>
</feature>
<organism evidence="2">
    <name type="scientific">Solanum chilense</name>
    <name type="common">Tomato</name>
    <name type="synonym">Lycopersicon chilense</name>
    <dbReference type="NCBI Taxonomy" id="4083"/>
    <lineage>
        <taxon>Eukaryota</taxon>
        <taxon>Viridiplantae</taxon>
        <taxon>Streptophyta</taxon>
        <taxon>Embryophyta</taxon>
        <taxon>Tracheophyta</taxon>
        <taxon>Spermatophyta</taxon>
        <taxon>Magnoliopsida</taxon>
        <taxon>eudicotyledons</taxon>
        <taxon>Gunneridae</taxon>
        <taxon>Pentapetalae</taxon>
        <taxon>asterids</taxon>
        <taxon>lamiids</taxon>
        <taxon>Solanales</taxon>
        <taxon>Solanaceae</taxon>
        <taxon>Solanoideae</taxon>
        <taxon>Solaneae</taxon>
        <taxon>Solanum</taxon>
        <taxon>Solanum subgen. Lycopersicon</taxon>
    </lineage>
</organism>
<comment type="caution">
    <text evidence="2">The sequence shown here is derived from an EMBL/GenBank/DDBJ whole genome shotgun (WGS) entry which is preliminary data.</text>
</comment>
<dbReference type="PANTHER" id="PTHR33472:SF1">
    <property type="entry name" value="EXTENSIN-RELATED"/>
    <property type="match status" value="1"/>
</dbReference>
<feature type="region of interest" description="Disordered" evidence="1">
    <location>
        <begin position="290"/>
        <end position="314"/>
    </location>
</feature>
<reference evidence="2" key="1">
    <citation type="submission" date="2019-05" db="EMBL/GenBank/DDBJ databases">
        <title>The de novo reference genome and transcriptome assemblies of the wild tomato species Solanum chilense.</title>
        <authorList>
            <person name="Stam R."/>
            <person name="Nosenko T."/>
            <person name="Hoerger A.C."/>
            <person name="Stephan W."/>
            <person name="Seidel M.A."/>
            <person name="Kuhn J.M.M."/>
            <person name="Haberer G."/>
            <person name="Tellier A."/>
        </authorList>
    </citation>
    <scope>NUCLEOTIDE SEQUENCE</scope>
    <source>
        <tissue evidence="2">Mature leaves</tissue>
    </source>
</reference>
<feature type="compositionally biased region" description="Low complexity" evidence="1">
    <location>
        <begin position="63"/>
        <end position="73"/>
    </location>
</feature>
<dbReference type="EMBL" id="RXGB01000307">
    <property type="protein sequence ID" value="TMX04007.1"/>
    <property type="molecule type" value="Genomic_DNA"/>
</dbReference>
<sequence>MASQQPPRPLFRFASMVRPAAQPPPASAPPAPSPQPMFRPTTPFRPASPAVTAPQPPQPPVPTAATPVAVVTAPPQPQAPAPGSPISPQRRQPAEATSPPRSPVAPPQSVVSPPKAPSPRSPLAAPPQRAVTEVPRSPVIRASPVIRTTTSVPQSPVKPLASNVTTESAPTTTPYASSRPSPKTKSTDSIQTLINQSSPSKAPSPSQNVFQPNLVKSQTYSPQTKPAVSHPPSPLKLPPSQLELESKIPSQVDQKTVVVQETTRANTNGHHHVLQTARNGNTMENGKQEVVKKDKGVHQKKKVSNSNGADDFGTSVLTLAGENKGAIMELSPSRKTYSPRSLQNKGSPKSWGSEDDGEKSGSESGRKGDKMQNKSLPMTAFMNSNVQGINNSILHNASCTHHDPGVHLVFSRKTNGSNGLHMIKGIQKI</sequence>
<feature type="compositionally biased region" description="Basic and acidic residues" evidence="1">
    <location>
        <begin position="358"/>
        <end position="372"/>
    </location>
</feature>
<feature type="region of interest" description="Disordered" evidence="1">
    <location>
        <begin position="330"/>
        <end position="374"/>
    </location>
</feature>
<evidence type="ECO:0000313" key="2">
    <source>
        <dbReference type="EMBL" id="TMX04007.1"/>
    </source>
</evidence>
<protein>
    <submittedName>
        <fullName evidence="2">Uncharacterized protein</fullName>
    </submittedName>
</protein>
<feature type="region of interest" description="Disordered" evidence="1">
    <location>
        <begin position="1"/>
        <end position="241"/>
    </location>
</feature>
<gene>
    <name evidence="2" type="ORF">EJD97_012033</name>
</gene>
<dbReference type="AlphaFoldDB" id="A0A6N2C8I7"/>
<name>A0A6N2C8I7_SOLCI</name>
<feature type="compositionally biased region" description="Polar residues" evidence="1">
    <location>
        <begin position="207"/>
        <end position="226"/>
    </location>
</feature>
<proteinExistence type="predicted"/>